<dbReference type="AlphaFoldDB" id="A0A7S0BLN2"/>
<keyword evidence="2" id="KW-1133">Transmembrane helix</keyword>
<evidence type="ECO:0000256" key="3">
    <source>
        <dbReference type="SAM" id="SignalP"/>
    </source>
</evidence>
<feature type="transmembrane region" description="Helical" evidence="2">
    <location>
        <begin position="542"/>
        <end position="561"/>
    </location>
</feature>
<gene>
    <name evidence="4" type="ORF">RMAR0315_LOCUS7498</name>
</gene>
<reference evidence="4" key="1">
    <citation type="submission" date="2021-01" db="EMBL/GenBank/DDBJ databases">
        <authorList>
            <person name="Corre E."/>
            <person name="Pelletier E."/>
            <person name="Niang G."/>
            <person name="Scheremetjew M."/>
            <person name="Finn R."/>
            <person name="Kale V."/>
            <person name="Holt S."/>
            <person name="Cochrane G."/>
            <person name="Meng A."/>
            <person name="Brown T."/>
            <person name="Cohen L."/>
        </authorList>
    </citation>
    <scope>NUCLEOTIDE SEQUENCE</scope>
    <source>
        <strain evidence="4">UTEX LB 2760</strain>
    </source>
</reference>
<dbReference type="EMBL" id="HBEK01013730">
    <property type="protein sequence ID" value="CAD8397509.1"/>
    <property type="molecule type" value="Transcribed_RNA"/>
</dbReference>
<feature type="compositionally biased region" description="Basic and acidic residues" evidence="1">
    <location>
        <begin position="304"/>
        <end position="318"/>
    </location>
</feature>
<accession>A0A7S0BLN2</accession>
<feature type="region of interest" description="Disordered" evidence="1">
    <location>
        <begin position="203"/>
        <end position="225"/>
    </location>
</feature>
<feature type="transmembrane region" description="Helical" evidence="2">
    <location>
        <begin position="392"/>
        <end position="409"/>
    </location>
</feature>
<proteinExistence type="predicted"/>
<feature type="transmembrane region" description="Helical" evidence="2">
    <location>
        <begin position="231"/>
        <end position="250"/>
    </location>
</feature>
<evidence type="ECO:0000313" key="4">
    <source>
        <dbReference type="EMBL" id="CAD8397509.1"/>
    </source>
</evidence>
<evidence type="ECO:0000256" key="2">
    <source>
        <dbReference type="SAM" id="Phobius"/>
    </source>
</evidence>
<feature type="signal peptide" evidence="3">
    <location>
        <begin position="1"/>
        <end position="26"/>
    </location>
</feature>
<keyword evidence="2" id="KW-0812">Transmembrane</keyword>
<feature type="compositionally biased region" description="Basic and acidic residues" evidence="1">
    <location>
        <begin position="273"/>
        <end position="283"/>
    </location>
</feature>
<evidence type="ECO:0000256" key="1">
    <source>
        <dbReference type="SAM" id="MobiDB-lite"/>
    </source>
</evidence>
<keyword evidence="3" id="KW-0732">Signal</keyword>
<feature type="transmembrane region" description="Helical" evidence="2">
    <location>
        <begin position="513"/>
        <end position="536"/>
    </location>
</feature>
<feature type="region of interest" description="Disordered" evidence="1">
    <location>
        <begin position="256"/>
        <end position="380"/>
    </location>
</feature>
<keyword evidence="2" id="KW-0472">Membrane</keyword>
<organism evidence="4">
    <name type="scientific">Rhodosorus marinus</name>
    <dbReference type="NCBI Taxonomy" id="101924"/>
    <lineage>
        <taxon>Eukaryota</taxon>
        <taxon>Rhodophyta</taxon>
        <taxon>Stylonematophyceae</taxon>
        <taxon>Stylonematales</taxon>
        <taxon>Stylonemataceae</taxon>
        <taxon>Rhodosorus</taxon>
    </lineage>
</organism>
<feature type="chain" id="PRO_5030756912" evidence="3">
    <location>
        <begin position="27"/>
        <end position="604"/>
    </location>
</feature>
<feature type="compositionally biased region" description="Polar residues" evidence="1">
    <location>
        <begin position="293"/>
        <end position="303"/>
    </location>
</feature>
<protein>
    <submittedName>
        <fullName evidence="4">Uncharacterized protein</fullName>
    </submittedName>
</protein>
<name>A0A7S0BLN2_9RHOD</name>
<sequence length="604" mass="67469">MNGKSRLIIELLVVAAVVYWRYGSVGVKEQANVVEVVRIPAFARNSSGKQENHVFVTCWCADEKVNCGIPRGLIPGSEEIICNPDNGYDFIDGKHCRFEYDLYDPTKKLDFAEPWRVDVAYAPAGNDGNPLGGGLARMLVMYLMPWHLRSFDSVYRSEHSGRRVWGSGNSLFYPDPFKVVLNQAGRLGRIVSGFSGKVKGFGQQHSGFHKEKMSKQRFPRFGHGPQPSRPFSFRGFMLCIGLVFFGYHYLGRSRDSANLSNSRRGHGQATEFGDQRDSDRSAETDENSIRAAGNQNEGETSSSQRREACDTRIERVPRGVESSPTLAGEDQPATVIGGEIHDTQTDQADGVESPRPETQVENEQGSTPPSPPGEDPEDRQITGIAGFWRRGGFFNLLVFLCIFEIVLVLLRTGKLHDLVLGLGLSVGTYKFVEMKLSLAVWEAVRPSIEIAIARSVEKLNSFGQWSHSVLGDAKERFAEYAQVLHDYFNITRTYAYNSARSGQSFLESQRRQLSVGLAEVDITMIAAVLLVSYVVYQAVYRFAAWELLKLVGLIAVAYFAYQLIESGPAGDGRVDRAGRNPSMNTGFRGFLRRSGRISRRRRRW</sequence>